<evidence type="ECO:0000313" key="2">
    <source>
        <dbReference type="EMBL" id="QUX23459.1"/>
    </source>
</evidence>
<feature type="transmembrane region" description="Helical" evidence="1">
    <location>
        <begin position="131"/>
        <end position="150"/>
    </location>
</feature>
<protein>
    <recommendedName>
        <fullName evidence="4">DUF998 domain-containing protein</fullName>
    </recommendedName>
</protein>
<keyword evidence="1" id="KW-0472">Membrane</keyword>
<evidence type="ECO:0000313" key="3">
    <source>
        <dbReference type="Proteomes" id="UP000676079"/>
    </source>
</evidence>
<keyword evidence="1" id="KW-0812">Transmembrane</keyword>
<evidence type="ECO:0008006" key="4">
    <source>
        <dbReference type="Google" id="ProtNLM"/>
    </source>
</evidence>
<evidence type="ECO:0000256" key="1">
    <source>
        <dbReference type="SAM" id="Phobius"/>
    </source>
</evidence>
<name>A0ABX8BQC6_9ACTN</name>
<dbReference type="Proteomes" id="UP000676079">
    <property type="component" value="Chromosome"/>
</dbReference>
<feature type="transmembrane region" description="Helical" evidence="1">
    <location>
        <begin position="65"/>
        <end position="88"/>
    </location>
</feature>
<organism evidence="2 3">
    <name type="scientific">Nocardiopsis changdeensis</name>
    <dbReference type="NCBI Taxonomy" id="2831969"/>
    <lineage>
        <taxon>Bacteria</taxon>
        <taxon>Bacillati</taxon>
        <taxon>Actinomycetota</taxon>
        <taxon>Actinomycetes</taxon>
        <taxon>Streptosporangiales</taxon>
        <taxon>Nocardiopsidaceae</taxon>
        <taxon>Nocardiopsis</taxon>
    </lineage>
</organism>
<dbReference type="RefSeq" id="WP_220564682.1">
    <property type="nucleotide sequence ID" value="NZ_CP074133.1"/>
</dbReference>
<sequence length="154" mass="15832">MDTRTPHPSTARPPRHTARWAVAAALWSLLYVASKVQYALADRLGVTGGPAVPADSYTGFGPGGVAAAQWANTGVGLAVALLFLLAALPVARRVPRWLSLPPLGAVALMALAGAVGMVYRDLAEGSGGTVFGLYCLVWAVLSAKVLVGLARARG</sequence>
<dbReference type="EMBL" id="CP074133">
    <property type="protein sequence ID" value="QUX23459.1"/>
    <property type="molecule type" value="Genomic_DNA"/>
</dbReference>
<gene>
    <name evidence="2" type="ORF">KGD84_03500</name>
</gene>
<proteinExistence type="predicted"/>
<keyword evidence="1" id="KW-1133">Transmembrane helix</keyword>
<reference evidence="2 3" key="1">
    <citation type="submission" date="2021-05" db="EMBL/GenBank/DDBJ databases">
        <title>Direct Submission.</title>
        <authorList>
            <person name="Li K."/>
            <person name="Gao J."/>
        </authorList>
    </citation>
    <scope>NUCLEOTIDE SEQUENCE [LARGE SCALE GENOMIC DNA]</scope>
    <source>
        <strain evidence="2 3">Mg02</strain>
    </source>
</reference>
<keyword evidence="3" id="KW-1185">Reference proteome</keyword>
<feature type="transmembrane region" description="Helical" evidence="1">
    <location>
        <begin position="100"/>
        <end position="119"/>
    </location>
</feature>
<accession>A0ABX8BQC6</accession>